<accession>A0A0J5TMY7</accession>
<dbReference type="OrthoDB" id="2428465at2"/>
<organism evidence="1 2">
    <name type="scientific">Rossellomorea marisflavi</name>
    <dbReference type="NCBI Taxonomy" id="189381"/>
    <lineage>
        <taxon>Bacteria</taxon>
        <taxon>Bacillati</taxon>
        <taxon>Bacillota</taxon>
        <taxon>Bacilli</taxon>
        <taxon>Bacillales</taxon>
        <taxon>Bacillaceae</taxon>
        <taxon>Rossellomorea</taxon>
    </lineage>
</organism>
<proteinExistence type="predicted"/>
<dbReference type="AlphaFoldDB" id="A0A0J5TMY7"/>
<protein>
    <recommendedName>
        <fullName evidence="3">Lipoprotein</fullName>
    </recommendedName>
</protein>
<evidence type="ECO:0008006" key="3">
    <source>
        <dbReference type="Google" id="ProtNLM"/>
    </source>
</evidence>
<dbReference type="PATRIC" id="fig|189381.10.peg.1750"/>
<dbReference type="Proteomes" id="UP000076510">
    <property type="component" value="Unassembled WGS sequence"/>
</dbReference>
<name>A0A0J5TMY7_9BACI</name>
<evidence type="ECO:0000313" key="1">
    <source>
        <dbReference type="EMBL" id="KZE51119.1"/>
    </source>
</evidence>
<comment type="caution">
    <text evidence="1">The sequence shown here is derived from an EMBL/GenBank/DDBJ whole genome shotgun (WGS) entry which is preliminary data.</text>
</comment>
<dbReference type="RefSeq" id="WP_048012336.1">
    <property type="nucleotide sequence ID" value="NZ_CP085398.1"/>
</dbReference>
<reference evidence="2" key="1">
    <citation type="submission" date="2016-01" db="EMBL/GenBank/DDBJ databases">
        <title>Whole genome sequencing of Bhargavaea cecembensis T14.</title>
        <authorList>
            <person name="Hong K.W."/>
        </authorList>
    </citation>
    <scope>NUCLEOTIDE SEQUENCE [LARGE SCALE GENOMIC DNA]</scope>
    <source>
        <strain evidence="2">M19</strain>
    </source>
</reference>
<dbReference type="EMBL" id="LQQY01000009">
    <property type="protein sequence ID" value="KZE51119.1"/>
    <property type="molecule type" value="Genomic_DNA"/>
</dbReference>
<sequence length="88" mass="9844">MKKIVGALSLILVLGGCNSIQPNISEKEVRSIVMKEHENSIGEVEIISVQHNWREYIAEWENTENCEAGTDYIHDATGKVKKSEVSIC</sequence>
<dbReference type="PROSITE" id="PS51257">
    <property type="entry name" value="PROKAR_LIPOPROTEIN"/>
    <property type="match status" value="1"/>
</dbReference>
<gene>
    <name evidence="1" type="ORF">AV649_17300</name>
</gene>
<evidence type="ECO:0000313" key="2">
    <source>
        <dbReference type="Proteomes" id="UP000076510"/>
    </source>
</evidence>